<dbReference type="AlphaFoldDB" id="A0A2K5UE57"/>
<feature type="compositionally biased region" description="Low complexity" evidence="1">
    <location>
        <begin position="73"/>
        <end position="122"/>
    </location>
</feature>
<accession>A0A2K5UE57</accession>
<reference evidence="2 3" key="1">
    <citation type="submission" date="2013-03" db="EMBL/GenBank/DDBJ databases">
        <authorList>
            <person name="Warren W."/>
            <person name="Wilson R.K."/>
        </authorList>
    </citation>
    <scope>NUCLEOTIDE SEQUENCE</scope>
</reference>
<feature type="compositionally biased region" description="Low complexity" evidence="1">
    <location>
        <begin position="234"/>
        <end position="260"/>
    </location>
</feature>
<feature type="compositionally biased region" description="Basic and acidic residues" evidence="1">
    <location>
        <begin position="169"/>
        <end position="184"/>
    </location>
</feature>
<protein>
    <submittedName>
        <fullName evidence="2">Uncharacterized protein</fullName>
    </submittedName>
</protein>
<evidence type="ECO:0000313" key="3">
    <source>
        <dbReference type="Proteomes" id="UP000233100"/>
    </source>
</evidence>
<feature type="compositionally biased region" description="Low complexity" evidence="1">
    <location>
        <begin position="156"/>
        <end position="168"/>
    </location>
</feature>
<sequence>MSAALFSLDGPARGAPWPAEPAPFYEPGRAGKPGRGAEPGALGEPGPPPRHVRRRERHRLQRLHRLHGRRAHPGAVPRRALRRPLQQQSQGGRRGAPGASARRPRAPLGPGPRRSAPAQARARLGRRRRARLAAARAGGRVRTDRGEPGGRRAAHTAHVAGAAAQQSRADTRARPRPGEERRQEGSGPRQPRVPAAARAQQHRGAQEPRQGQAAQPGDAAEAGGAVGREREAAPARGAAHAGPGRPPAVLQAVAQPALPAGRRDRRLSVTRGRGGRDSATTHTSDPTARSGARRAPAQPEPPVTRCSFLGHTSAKKLQPGLTTTELREKLNVFIFP</sequence>
<dbReference type="Bgee" id="ENSMFAG00000008892">
    <property type="expression patterns" value="Expressed in pituitary gland and 12 other cell types or tissues"/>
</dbReference>
<reference evidence="2" key="3">
    <citation type="submission" date="2025-09" db="UniProtKB">
        <authorList>
            <consortium name="Ensembl"/>
        </authorList>
    </citation>
    <scope>IDENTIFICATION</scope>
</reference>
<dbReference type="STRING" id="9541.ENSMFAP00000010653"/>
<organism evidence="2 3">
    <name type="scientific">Macaca fascicularis</name>
    <name type="common">Crab-eating macaque</name>
    <name type="synonym">Cynomolgus monkey</name>
    <dbReference type="NCBI Taxonomy" id="9541"/>
    <lineage>
        <taxon>Eukaryota</taxon>
        <taxon>Metazoa</taxon>
        <taxon>Chordata</taxon>
        <taxon>Craniata</taxon>
        <taxon>Vertebrata</taxon>
        <taxon>Euteleostomi</taxon>
        <taxon>Mammalia</taxon>
        <taxon>Eutheria</taxon>
        <taxon>Euarchontoglires</taxon>
        <taxon>Primates</taxon>
        <taxon>Haplorrhini</taxon>
        <taxon>Catarrhini</taxon>
        <taxon>Cercopithecidae</taxon>
        <taxon>Cercopithecinae</taxon>
        <taxon>Macaca</taxon>
    </lineage>
</organism>
<feature type="region of interest" description="Disordered" evidence="1">
    <location>
        <begin position="1"/>
        <end position="307"/>
    </location>
</feature>
<evidence type="ECO:0000313" key="2">
    <source>
        <dbReference type="Ensembl" id="ENSMFAP00000010653.2"/>
    </source>
</evidence>
<dbReference type="Proteomes" id="UP000233100">
    <property type="component" value="Chromosome 8"/>
</dbReference>
<feature type="compositionally biased region" description="Basic residues" evidence="1">
    <location>
        <begin position="50"/>
        <end position="72"/>
    </location>
</feature>
<dbReference type="VEuPathDB" id="HostDB:ENSMFAG00000008892"/>
<keyword evidence="3" id="KW-1185">Reference proteome</keyword>
<feature type="compositionally biased region" description="Low complexity" evidence="1">
    <location>
        <begin position="185"/>
        <end position="203"/>
    </location>
</feature>
<dbReference type="Ensembl" id="ENSMFAT00000042190.2">
    <property type="protein sequence ID" value="ENSMFAP00000010653.2"/>
    <property type="gene ID" value="ENSMFAG00000008892.2"/>
</dbReference>
<name>A0A2K5UE57_MACFA</name>
<evidence type="ECO:0000256" key="1">
    <source>
        <dbReference type="SAM" id="MobiDB-lite"/>
    </source>
</evidence>
<proteinExistence type="predicted"/>
<reference evidence="2" key="2">
    <citation type="submission" date="2025-08" db="UniProtKB">
        <authorList>
            <consortium name="Ensembl"/>
        </authorList>
    </citation>
    <scope>IDENTIFICATION</scope>
</reference>
<feature type="compositionally biased region" description="Polar residues" evidence="1">
    <location>
        <begin position="278"/>
        <end position="287"/>
    </location>
</feature>
<feature type="compositionally biased region" description="Basic and acidic residues" evidence="1">
    <location>
        <begin position="141"/>
        <end position="150"/>
    </location>
</feature>